<comment type="caution">
    <text evidence="2">The sequence shown here is derived from an EMBL/GenBank/DDBJ whole genome shotgun (WGS) entry which is preliminary data.</text>
</comment>
<keyword evidence="3" id="KW-1185">Reference proteome</keyword>
<gene>
    <name evidence="2" type="ORF">MESS2_1370042</name>
</gene>
<dbReference type="Proteomes" id="UP000012062">
    <property type="component" value="Unassembled WGS sequence"/>
</dbReference>
<dbReference type="AlphaFoldDB" id="M5EKL7"/>
<dbReference type="OrthoDB" id="3480230at2"/>
<dbReference type="EMBL" id="CAUM01000043">
    <property type="protein sequence ID" value="CCV04745.1"/>
    <property type="molecule type" value="Genomic_DNA"/>
</dbReference>
<feature type="domain" description="DUF7662" evidence="1">
    <location>
        <begin position="4"/>
        <end position="78"/>
    </location>
</feature>
<protein>
    <recommendedName>
        <fullName evidence="1">DUF7662 domain-containing protein</fullName>
    </recommendedName>
</protein>
<evidence type="ECO:0000313" key="2">
    <source>
        <dbReference type="EMBL" id="CCV04745.1"/>
    </source>
</evidence>
<dbReference type="Pfam" id="PF24698">
    <property type="entry name" value="DUF7662"/>
    <property type="match status" value="1"/>
</dbReference>
<organism evidence="2 3">
    <name type="scientific">Mesorhizobium metallidurans STM 2683</name>
    <dbReference type="NCBI Taxonomy" id="1297569"/>
    <lineage>
        <taxon>Bacteria</taxon>
        <taxon>Pseudomonadati</taxon>
        <taxon>Pseudomonadota</taxon>
        <taxon>Alphaproteobacteria</taxon>
        <taxon>Hyphomicrobiales</taxon>
        <taxon>Phyllobacteriaceae</taxon>
        <taxon>Mesorhizobium</taxon>
    </lineage>
</organism>
<reference evidence="2 3" key="1">
    <citation type="submission" date="2013-02" db="EMBL/GenBank/DDBJ databases">
        <authorList>
            <person name="Genoscope - CEA"/>
        </authorList>
    </citation>
    <scope>NUCLEOTIDE SEQUENCE [LARGE SCALE GENOMIC DNA]</scope>
    <source>
        <strain evidence="2 3">STM 2683</strain>
    </source>
</reference>
<evidence type="ECO:0000259" key="1">
    <source>
        <dbReference type="Pfam" id="PF24698"/>
    </source>
</evidence>
<dbReference type="STRING" id="1297569.MESS2_1370042"/>
<proteinExistence type="predicted"/>
<sequence>MTKYAPISDFLQRQALDELSLDFEKIEEILGAPLPRSAYDYQAWWANDLSHSQGKSWLDAGWKTENLNLTGRSVTFTRVSEATQIVLATPPTAPLSLDPWGALAGTVTIHDENALTSPAEEIWDAEDGDA</sequence>
<dbReference type="InterPro" id="IPR056079">
    <property type="entry name" value="DUF7662"/>
</dbReference>
<evidence type="ECO:0000313" key="3">
    <source>
        <dbReference type="Proteomes" id="UP000012062"/>
    </source>
</evidence>
<accession>M5EKL7</accession>
<name>M5EKL7_9HYPH</name>
<dbReference type="eggNOG" id="COG2944">
    <property type="taxonomic scope" value="Bacteria"/>
</dbReference>